<protein>
    <submittedName>
        <fullName evidence="1">RCG20287</fullName>
    </submittedName>
</protein>
<sequence length="29" mass="3440">MFMFVFVGRGNGYLELWFCWSLSGTQFCL</sequence>
<proteinExistence type="predicted"/>
<reference evidence="2" key="1">
    <citation type="submission" date="2005-09" db="EMBL/GenBank/DDBJ databases">
        <authorList>
            <person name="Mural R.J."/>
            <person name="Li P.W."/>
            <person name="Adams M.D."/>
            <person name="Amanatides P.G."/>
            <person name="Baden-Tillson H."/>
            <person name="Barnstead M."/>
            <person name="Chin S.H."/>
            <person name="Dew I."/>
            <person name="Evans C.A."/>
            <person name="Ferriera S."/>
            <person name="Flanigan M."/>
            <person name="Fosler C."/>
            <person name="Glodek A."/>
            <person name="Gu Z."/>
            <person name="Holt R.A."/>
            <person name="Jennings D."/>
            <person name="Kraft C.L."/>
            <person name="Lu F."/>
            <person name="Nguyen T."/>
            <person name="Nusskern D.R."/>
            <person name="Pfannkoch C.M."/>
            <person name="Sitter C."/>
            <person name="Sutton G.G."/>
            <person name="Venter J.C."/>
            <person name="Wang Z."/>
            <person name="Woodage T."/>
            <person name="Zheng X.H."/>
            <person name="Zhong F."/>
        </authorList>
    </citation>
    <scope>NUCLEOTIDE SEQUENCE [LARGE SCALE GENOMIC DNA]</scope>
    <source>
        <strain>BN</strain>
        <strain evidence="2">Sprague-Dawley</strain>
    </source>
</reference>
<evidence type="ECO:0000313" key="2">
    <source>
        <dbReference type="Proteomes" id="UP000234681"/>
    </source>
</evidence>
<dbReference type="AlphaFoldDB" id="A6JFW6"/>
<dbReference type="EMBL" id="CH473985">
    <property type="protein sequence ID" value="EDL94622.1"/>
    <property type="molecule type" value="Genomic_DNA"/>
</dbReference>
<organism evidence="1 2">
    <name type="scientific">Rattus norvegicus</name>
    <name type="common">Rat</name>
    <dbReference type="NCBI Taxonomy" id="10116"/>
    <lineage>
        <taxon>Eukaryota</taxon>
        <taxon>Metazoa</taxon>
        <taxon>Chordata</taxon>
        <taxon>Craniata</taxon>
        <taxon>Vertebrata</taxon>
        <taxon>Euteleostomi</taxon>
        <taxon>Mammalia</taxon>
        <taxon>Eutheria</taxon>
        <taxon>Euarchontoglires</taxon>
        <taxon>Glires</taxon>
        <taxon>Rodentia</taxon>
        <taxon>Myomorpha</taxon>
        <taxon>Muroidea</taxon>
        <taxon>Muridae</taxon>
        <taxon>Murinae</taxon>
        <taxon>Rattus</taxon>
    </lineage>
</organism>
<name>A6JFW6_RAT</name>
<evidence type="ECO:0000313" key="1">
    <source>
        <dbReference type="EMBL" id="EDL94622.1"/>
    </source>
</evidence>
<accession>A6JFW6</accession>
<dbReference type="Proteomes" id="UP000234681">
    <property type="component" value="Chromosome 13"/>
</dbReference>
<gene>
    <name evidence="1" type="ORF">rCG_20287</name>
</gene>